<dbReference type="InterPro" id="IPR008780">
    <property type="entry name" value="Plasmodium_Vir"/>
</dbReference>
<dbReference type="VEuPathDB" id="PlasmoDB:PVX_094250"/>
<dbReference type="AlphaFoldDB" id="A0A1G4HB84"/>
<proteinExistence type="predicted"/>
<dbReference type="Proteomes" id="UP000305196">
    <property type="component" value="Chromosome 8"/>
</dbReference>
<evidence type="ECO:0000256" key="1">
    <source>
        <dbReference type="SAM" id="Phobius"/>
    </source>
</evidence>
<keyword evidence="1" id="KW-0812">Transmembrane</keyword>
<dbReference type="VEuPathDB" id="PlasmoDB:PVPAM_080012600"/>
<keyword evidence="1" id="KW-0472">Membrane</keyword>
<dbReference type="Pfam" id="PF05795">
    <property type="entry name" value="Plasmodium_Vir"/>
    <property type="match status" value="4"/>
</dbReference>
<accession>A0A1G4HB84</accession>
<gene>
    <name evidence="2" type="ORF">PVC01_080005400</name>
</gene>
<feature type="transmembrane region" description="Helical" evidence="1">
    <location>
        <begin position="777"/>
        <end position="798"/>
    </location>
</feature>
<dbReference type="VEuPathDB" id="PlasmoDB:PVW1_080005900"/>
<organism evidence="2 3">
    <name type="scientific">Plasmodium vivax</name>
    <name type="common">malaria parasite P. vivax</name>
    <dbReference type="NCBI Taxonomy" id="5855"/>
    <lineage>
        <taxon>Eukaryota</taxon>
        <taxon>Sar</taxon>
        <taxon>Alveolata</taxon>
        <taxon>Apicomplexa</taxon>
        <taxon>Aconoidasida</taxon>
        <taxon>Haemosporida</taxon>
        <taxon>Plasmodiidae</taxon>
        <taxon>Plasmodium</taxon>
        <taxon>Plasmodium (Plasmodium)</taxon>
    </lineage>
</organism>
<keyword evidence="1" id="KW-1133">Transmembrane helix</keyword>
<reference evidence="2 3" key="1">
    <citation type="submission" date="2016-07" db="EMBL/GenBank/DDBJ databases">
        <authorList>
            <consortium name="Pathogen Informatics"/>
        </authorList>
    </citation>
    <scope>NUCLEOTIDE SEQUENCE [LARGE SCALE GENOMIC DNA]</scope>
</reference>
<evidence type="ECO:0000313" key="3">
    <source>
        <dbReference type="Proteomes" id="UP000305196"/>
    </source>
</evidence>
<name>A0A1G4HB84_PLAVI</name>
<dbReference type="EMBL" id="LT615263">
    <property type="protein sequence ID" value="SCO72151.1"/>
    <property type="molecule type" value="Genomic_DNA"/>
</dbReference>
<dbReference type="VEuPathDB" id="PlasmoDB:PVP01_0800600"/>
<protein>
    <submittedName>
        <fullName evidence="2">VIR protein</fullName>
    </submittedName>
</protein>
<evidence type="ECO:0000313" key="2">
    <source>
        <dbReference type="EMBL" id="SCO72151.1"/>
    </source>
</evidence>
<sequence>MADDVVKITLNLLDQEGAPLKESKLKLLHTKFENAKDTSASHDICSLTNDPDKPATVHPNINIFCNQIGNILTKMDDICQEHADESIGNCCDYFVHWVYEKIIDNQYDVFNTRWLYKKVQKFIISNNCVSGKKLKCNENFLAVLDANLLKIKEALYNFLQHYDSVRNLLNGESPNRDEYCRYIKRHFSLYKQVQNVDQAKSVRAYSDEIKQFRNKFNASEIALLESKCNDASKRSTFFKEYKNILSSDEGQTTYMEQTDPEVLNKQVINYDIFYEADVYDKMEQLAESSVNSMSGITHYCNKMIRDPMENDTVIAKFCELFITYFWNLNNYNTSNSSGHEKYLEYMNYWLNHKLKDDERTPKYFIQFLNERLDKRFSAFGDYNKFKEKVYDMDNNVYHEMNILYNLYLNFNKINNQTISERECSNQFKKCADIFEQGMNLYYKTKNPKFFKELTKFWSTFNNYFKSDSKACKLEDSQRLPKIKTLEEHERETSLKEALKSCDSLSSNNLDILPQSNDNYAELLKALSADKAYTLLNANQYDKSICGKYCGKVTSSPSNHLTKLLCAKLATNLTNLSDVLKSVASPDDRCSYLTYWTYDKIASILKNRWTSAHYNNAIQEINQVIYRVNHELEKHGKNCSYNLYSNVDHWKDEKALHDYFNIHGDIINCVSTNQGGCSKYCDYINYINELYKEYVTHCCSCYSYPKVLCLDNCPKFFKCNKAYYPYDLMLKLNCRNYNPSERIDHIFKAITFDTDVLRRSQTATGFTCNGLICNPIDATILVAVTLLGIFFTLFVFYKFTPFGSWLHRRALKKKRLKQNVQTRRPRLIYSNAEPTSVRLQNRRISVPYHNSP</sequence>